<accession>A0ACB6S0F4</accession>
<organism evidence="1 2">
    <name type="scientific">Macroventuria anomochaeta</name>
    <dbReference type="NCBI Taxonomy" id="301207"/>
    <lineage>
        <taxon>Eukaryota</taxon>
        <taxon>Fungi</taxon>
        <taxon>Dikarya</taxon>
        <taxon>Ascomycota</taxon>
        <taxon>Pezizomycotina</taxon>
        <taxon>Dothideomycetes</taxon>
        <taxon>Pleosporomycetidae</taxon>
        <taxon>Pleosporales</taxon>
        <taxon>Pleosporineae</taxon>
        <taxon>Didymellaceae</taxon>
        <taxon>Macroventuria</taxon>
    </lineage>
</organism>
<sequence>MTTLQQAQVEYELSKYLQLFRVDEKPLLARDAVLHGSLNDRVELTIVRLAVQGAFLVLIDDNRLHFIVDGHRVDADDNLSRVEFDSGEGAWLHVGEKDRPTWASLFREIVAVNPGSASERVFSIPALQRDPRTCNLSAVSEPAQLSFFAGVPMTSKNGHNIGAICVVNRTERPPLSTSEAGFLADTARRCMDLLELARERGFYNRCTAMQDELDIFLKSRALHIQLLEEPRTPASRKSSIQKMKAGGAERVDLHTLADDPLSGLDNPPVEGRESQRLIDAEIERDYHVAEHDNATDARSLTAKRGNDDKRGLLKGETTYRKVFRRAAECLRSALKADGVLFVDGLLGFHGDVQPVAEPEQELEREIACPLAHHNTSAQEESLSKDRTDVPGDTFSPHDPDPPGTHSRIYTSAEYLKGVYVQRPTEILGISGSDDVLKLVRISQSTLGLRDIDEGFLQRLMDRHPHGAVWHMSKSSFMRVKNETLVEIDLPEEARRLTSSFSNIRQLVFKPLTEPTSLKRLGACFAWRTKSTPLFMDAVDIGSLNAFLHVVESEIARYDASSLAKQKETFVSSVSHELRTPLHGILGAVQLLSESGLDSMQKPLAEMITTCGSTLHETLTSVLSYAKINQFERRQHKYRQLHPPDTVWALSNKKGHASGPDRDYEGLYLCTNLAMLCEEILSVLEAGKSFQNSQGSEVIVVCNIKHEENWNYYTEPGALRRIAVNLIGNALKYTKSGSVIVTLSASKVVEDPLRCSNDITSGRTLTLTIQDTGKGMSKEFMDNQLFLPFTQEDSTSTHGVGLGMSIVKSLVSLLSGEIQVQSEENKGTEIKVRVPMRICTTNDDEKGQPALEFESNIQTIRDRKLSAVIYGFPKFVRESLTNYLCDWYGCTLLEPIKDARPDIILVDEGNEEMIEAVKETAPAYGKHGVLLSIVMVPSRLGKRMDTIDGYIKWERVPRPLGPNNVAKGLLSCLEKLDELRKYGENASVDRQEIEKEPQPRKGPANLQELKESLSSELYMPSLEKLQIAEASQTPPPPSDSSKSSPGPKKAPTNEDQSTATKEMARKPIDQEVDPQLKPSPVLRILLVDDNALNLRLLGAFFKKNGYRDTKQAKHGREAVEAAQNCSEGFDMIFMDLSMPVMDGFEATRQIRRMETGYERGPAAKESVIIALTGLASQEDEDEAFKAGVDMFLTKPVQFPKLSNLLRQYEEGILRRRRQSEEST</sequence>
<reference evidence="1" key="1">
    <citation type="journal article" date="2020" name="Stud. Mycol.">
        <title>101 Dothideomycetes genomes: a test case for predicting lifestyles and emergence of pathogens.</title>
        <authorList>
            <person name="Haridas S."/>
            <person name="Albert R."/>
            <person name="Binder M."/>
            <person name="Bloem J."/>
            <person name="Labutti K."/>
            <person name="Salamov A."/>
            <person name="Andreopoulos B."/>
            <person name="Baker S."/>
            <person name="Barry K."/>
            <person name="Bills G."/>
            <person name="Bluhm B."/>
            <person name="Cannon C."/>
            <person name="Castanera R."/>
            <person name="Culley D."/>
            <person name="Daum C."/>
            <person name="Ezra D."/>
            <person name="Gonzalez J."/>
            <person name="Henrissat B."/>
            <person name="Kuo A."/>
            <person name="Liang C."/>
            <person name="Lipzen A."/>
            <person name="Lutzoni F."/>
            <person name="Magnuson J."/>
            <person name="Mondo S."/>
            <person name="Nolan M."/>
            <person name="Ohm R."/>
            <person name="Pangilinan J."/>
            <person name="Park H.-J."/>
            <person name="Ramirez L."/>
            <person name="Alfaro M."/>
            <person name="Sun H."/>
            <person name="Tritt A."/>
            <person name="Yoshinaga Y."/>
            <person name="Zwiers L.-H."/>
            <person name="Turgeon B."/>
            <person name="Goodwin S."/>
            <person name="Spatafora J."/>
            <person name="Crous P."/>
            <person name="Grigoriev I."/>
        </authorList>
    </citation>
    <scope>NUCLEOTIDE SEQUENCE</scope>
    <source>
        <strain evidence="1">CBS 525.71</strain>
    </source>
</reference>
<protein>
    <submittedName>
        <fullName evidence="1">Uncharacterized protein</fullName>
    </submittedName>
</protein>
<dbReference type="EMBL" id="MU006717">
    <property type="protein sequence ID" value="KAF2627452.1"/>
    <property type="molecule type" value="Genomic_DNA"/>
</dbReference>
<evidence type="ECO:0000313" key="2">
    <source>
        <dbReference type="Proteomes" id="UP000799754"/>
    </source>
</evidence>
<gene>
    <name evidence="1" type="ORF">BU25DRAFT_458778</name>
</gene>
<dbReference type="Proteomes" id="UP000799754">
    <property type="component" value="Unassembled WGS sequence"/>
</dbReference>
<proteinExistence type="predicted"/>
<name>A0ACB6S0F4_9PLEO</name>
<comment type="caution">
    <text evidence="1">The sequence shown here is derived from an EMBL/GenBank/DDBJ whole genome shotgun (WGS) entry which is preliminary data.</text>
</comment>
<evidence type="ECO:0000313" key="1">
    <source>
        <dbReference type="EMBL" id="KAF2627452.1"/>
    </source>
</evidence>
<keyword evidence="2" id="KW-1185">Reference proteome</keyword>